<feature type="coiled-coil region" evidence="10">
    <location>
        <begin position="119"/>
        <end position="146"/>
    </location>
</feature>
<dbReference type="Proteomes" id="UP000277580">
    <property type="component" value="Unassembled WGS sequence"/>
</dbReference>
<dbReference type="EMBL" id="ML119167">
    <property type="protein sequence ID" value="RPB08144.1"/>
    <property type="molecule type" value="Genomic_DNA"/>
</dbReference>
<dbReference type="GO" id="GO:0000139">
    <property type="term" value="C:Golgi membrane"/>
    <property type="evidence" value="ECO:0007669"/>
    <property type="project" value="UniProtKB-SubCell"/>
</dbReference>
<feature type="region of interest" description="Disordered" evidence="11">
    <location>
        <begin position="1"/>
        <end position="75"/>
    </location>
</feature>
<protein>
    <submittedName>
        <fullName evidence="12">Uncharacterized protein</fullName>
    </submittedName>
</protein>
<dbReference type="Gene3D" id="1.20.5.170">
    <property type="match status" value="1"/>
</dbReference>
<evidence type="ECO:0000256" key="11">
    <source>
        <dbReference type="SAM" id="MobiDB-lite"/>
    </source>
</evidence>
<evidence type="ECO:0000256" key="7">
    <source>
        <dbReference type="ARBA" id="ARBA00023034"/>
    </source>
</evidence>
<dbReference type="InParanoid" id="A0A3N4KC86"/>
<evidence type="ECO:0000256" key="10">
    <source>
        <dbReference type="SAM" id="Coils"/>
    </source>
</evidence>
<sequence>MSSTRPQNNRSITSRSHVEVLESPPLSATSSTSSTPGSIHGDQDPIDREAMRSSQDRVASREEPDVVERGRSPVVEREIYAEDDARSMSPRRNSEELERIGREAKAMLEQQAKTLQSGLLALLDRVDKVREEHDKLEGENRFLQEYIGSLMATSKITGDSGRNRNSSSRLK</sequence>
<dbReference type="OrthoDB" id="2163284at2759"/>
<feature type="compositionally biased region" description="Low complexity" evidence="11">
    <location>
        <begin position="23"/>
        <end position="38"/>
    </location>
</feature>
<evidence type="ECO:0000256" key="2">
    <source>
        <dbReference type="ARBA" id="ARBA00004255"/>
    </source>
</evidence>
<comment type="subcellular location">
    <subcellularLocation>
        <location evidence="3">Cytoplasm</location>
        <location evidence="3">Cytosol</location>
    </subcellularLocation>
    <subcellularLocation>
        <location evidence="2">Golgi apparatus membrane</location>
        <topology evidence="2">Peripheral membrane protein</topology>
        <orientation evidence="2">Cytoplasmic side</orientation>
    </subcellularLocation>
    <subcellularLocation>
        <location evidence="4">Golgi apparatus</location>
        <location evidence="4">trans-Golgi network</location>
    </subcellularLocation>
</comment>
<keyword evidence="7" id="KW-0333">Golgi apparatus</keyword>
<dbReference type="STRING" id="1392247.A0A3N4KC86"/>
<comment type="function">
    <text evidence="1">Positive regulator of amino acid starvation-induced autophagy.</text>
</comment>
<keyword evidence="13" id="KW-1185">Reference proteome</keyword>
<dbReference type="AlphaFoldDB" id="A0A3N4KC86"/>
<keyword evidence="9" id="KW-0472">Membrane</keyword>
<comment type="similarity">
    <text evidence="5">Belongs to the SCOC family.</text>
</comment>
<feature type="compositionally biased region" description="Polar residues" evidence="11">
    <location>
        <begin position="1"/>
        <end position="15"/>
    </location>
</feature>
<dbReference type="InterPro" id="IPR019357">
    <property type="entry name" value="SCOC"/>
</dbReference>
<evidence type="ECO:0000313" key="13">
    <source>
        <dbReference type="Proteomes" id="UP000277580"/>
    </source>
</evidence>
<evidence type="ECO:0000313" key="12">
    <source>
        <dbReference type="EMBL" id="RPB08144.1"/>
    </source>
</evidence>
<gene>
    <name evidence="12" type="ORF">P167DRAFT_578511</name>
</gene>
<feature type="compositionally biased region" description="Basic and acidic residues" evidence="11">
    <location>
        <begin position="41"/>
        <end position="75"/>
    </location>
</feature>
<evidence type="ECO:0000256" key="4">
    <source>
        <dbReference type="ARBA" id="ARBA00004601"/>
    </source>
</evidence>
<dbReference type="GO" id="GO:0005829">
    <property type="term" value="C:cytosol"/>
    <property type="evidence" value="ECO:0007669"/>
    <property type="project" value="UniProtKB-SubCell"/>
</dbReference>
<evidence type="ECO:0000256" key="6">
    <source>
        <dbReference type="ARBA" id="ARBA00022490"/>
    </source>
</evidence>
<evidence type="ECO:0000256" key="5">
    <source>
        <dbReference type="ARBA" id="ARBA00010880"/>
    </source>
</evidence>
<accession>A0A3N4KC86</accession>
<dbReference type="PANTHER" id="PTHR21614:SF0">
    <property type="entry name" value="GEO08385P1"/>
    <property type="match status" value="1"/>
</dbReference>
<keyword evidence="6" id="KW-0963">Cytoplasm</keyword>
<proteinExistence type="inferred from homology"/>
<evidence type="ECO:0000256" key="1">
    <source>
        <dbReference type="ARBA" id="ARBA00002743"/>
    </source>
</evidence>
<dbReference type="Pfam" id="PF10224">
    <property type="entry name" value="DUF2205"/>
    <property type="match status" value="1"/>
</dbReference>
<name>A0A3N4KC86_9PEZI</name>
<reference evidence="12 13" key="1">
    <citation type="journal article" date="2018" name="Nat. Ecol. Evol.">
        <title>Pezizomycetes genomes reveal the molecular basis of ectomycorrhizal truffle lifestyle.</title>
        <authorList>
            <person name="Murat C."/>
            <person name="Payen T."/>
            <person name="Noel B."/>
            <person name="Kuo A."/>
            <person name="Morin E."/>
            <person name="Chen J."/>
            <person name="Kohler A."/>
            <person name="Krizsan K."/>
            <person name="Balestrini R."/>
            <person name="Da Silva C."/>
            <person name="Montanini B."/>
            <person name="Hainaut M."/>
            <person name="Levati E."/>
            <person name="Barry K.W."/>
            <person name="Belfiori B."/>
            <person name="Cichocki N."/>
            <person name="Clum A."/>
            <person name="Dockter R.B."/>
            <person name="Fauchery L."/>
            <person name="Guy J."/>
            <person name="Iotti M."/>
            <person name="Le Tacon F."/>
            <person name="Lindquist E.A."/>
            <person name="Lipzen A."/>
            <person name="Malagnac F."/>
            <person name="Mello A."/>
            <person name="Molinier V."/>
            <person name="Miyauchi S."/>
            <person name="Poulain J."/>
            <person name="Riccioni C."/>
            <person name="Rubini A."/>
            <person name="Sitrit Y."/>
            <person name="Splivallo R."/>
            <person name="Traeger S."/>
            <person name="Wang M."/>
            <person name="Zifcakova L."/>
            <person name="Wipf D."/>
            <person name="Zambonelli A."/>
            <person name="Paolocci F."/>
            <person name="Nowrousian M."/>
            <person name="Ottonello S."/>
            <person name="Baldrian P."/>
            <person name="Spatafora J.W."/>
            <person name="Henrissat B."/>
            <person name="Nagy L.G."/>
            <person name="Aury J.M."/>
            <person name="Wincker P."/>
            <person name="Grigoriev I.V."/>
            <person name="Bonfante P."/>
            <person name="Martin F.M."/>
        </authorList>
    </citation>
    <scope>NUCLEOTIDE SEQUENCE [LARGE SCALE GENOMIC DNA]</scope>
    <source>
        <strain evidence="12 13">CCBAS932</strain>
    </source>
</reference>
<keyword evidence="8 10" id="KW-0175">Coiled coil</keyword>
<evidence type="ECO:0000256" key="8">
    <source>
        <dbReference type="ARBA" id="ARBA00023054"/>
    </source>
</evidence>
<dbReference type="PANTHER" id="PTHR21614">
    <property type="entry name" value="SHORT COILED COIL PROTEIN"/>
    <property type="match status" value="1"/>
</dbReference>
<evidence type="ECO:0000256" key="3">
    <source>
        <dbReference type="ARBA" id="ARBA00004514"/>
    </source>
</evidence>
<evidence type="ECO:0000256" key="9">
    <source>
        <dbReference type="ARBA" id="ARBA00023136"/>
    </source>
</evidence>
<organism evidence="12 13">
    <name type="scientific">Morchella conica CCBAS932</name>
    <dbReference type="NCBI Taxonomy" id="1392247"/>
    <lineage>
        <taxon>Eukaryota</taxon>
        <taxon>Fungi</taxon>
        <taxon>Dikarya</taxon>
        <taxon>Ascomycota</taxon>
        <taxon>Pezizomycotina</taxon>
        <taxon>Pezizomycetes</taxon>
        <taxon>Pezizales</taxon>
        <taxon>Morchellaceae</taxon>
        <taxon>Morchella</taxon>
    </lineage>
</organism>
<dbReference type="GO" id="GO:0005802">
    <property type="term" value="C:trans-Golgi network"/>
    <property type="evidence" value="ECO:0007669"/>
    <property type="project" value="TreeGrafter"/>
</dbReference>